<name>A0AA96WK56_9CYAN</name>
<dbReference type="AlphaFoldDB" id="A0AA96WK56"/>
<dbReference type="NCBIfam" id="NF010236">
    <property type="entry name" value="PRK13683.1"/>
    <property type="match status" value="1"/>
</dbReference>
<gene>
    <name evidence="2" type="ORF">HJG54_17360</name>
</gene>
<sequence>MFVIDLTLKNSPITLSVQRKAEADAKAVYQQVLDAVRTGNPVTLELTCEQQAGKAIGVLVSEIAAVQMAEKTATATASGKPPGFFTTLAQ</sequence>
<comment type="similarity">
    <text evidence="1">Belongs to the UPF0367 family.</text>
</comment>
<evidence type="ECO:0000256" key="1">
    <source>
        <dbReference type="HAMAP-Rule" id="MF_01360"/>
    </source>
</evidence>
<dbReference type="HAMAP" id="MF_01360">
    <property type="entry name" value="UPF0367"/>
    <property type="match status" value="1"/>
</dbReference>
<dbReference type="InterPro" id="IPR020885">
    <property type="entry name" value="UPF0367"/>
</dbReference>
<organism evidence="2">
    <name type="scientific">Leptolyngbya sp. NK1-12</name>
    <dbReference type="NCBI Taxonomy" id="2547451"/>
    <lineage>
        <taxon>Bacteria</taxon>
        <taxon>Bacillati</taxon>
        <taxon>Cyanobacteriota</taxon>
        <taxon>Cyanophyceae</taxon>
        <taxon>Leptolyngbyales</taxon>
        <taxon>Leptolyngbyaceae</taxon>
        <taxon>Leptolyngbya group</taxon>
        <taxon>Leptolyngbya</taxon>
    </lineage>
</organism>
<dbReference type="EMBL" id="CP053586">
    <property type="protein sequence ID" value="WNZ26659.1"/>
    <property type="molecule type" value="Genomic_DNA"/>
</dbReference>
<reference evidence="2" key="1">
    <citation type="submission" date="2020-05" db="EMBL/GenBank/DDBJ databases">
        <authorList>
            <person name="Zhu T."/>
            <person name="Keshari N."/>
            <person name="Lu X."/>
        </authorList>
    </citation>
    <scope>NUCLEOTIDE SEQUENCE</scope>
    <source>
        <strain evidence="2">NK1-12</strain>
    </source>
</reference>
<proteinExistence type="inferred from homology"/>
<protein>
    <recommendedName>
        <fullName evidence="1">UPF0367 protein HJG54_17360</fullName>
    </recommendedName>
</protein>
<evidence type="ECO:0000313" key="2">
    <source>
        <dbReference type="EMBL" id="WNZ26659.1"/>
    </source>
</evidence>
<dbReference type="Pfam" id="PF26132">
    <property type="entry name" value="UPF0367"/>
    <property type="match status" value="1"/>
</dbReference>
<accession>A0AA96WK56</accession>